<proteinExistence type="predicted"/>
<comment type="caution">
    <text evidence="1">The sequence shown here is derived from an EMBL/GenBank/DDBJ whole genome shotgun (WGS) entry which is preliminary data.</text>
</comment>
<gene>
    <name evidence="1" type="ORF">ENQ76_05065</name>
</gene>
<dbReference type="AlphaFoldDB" id="A0A7C2JXF0"/>
<organism evidence="1">
    <name type="scientific">Schlesneria paludicola</name>
    <dbReference type="NCBI Taxonomy" id="360056"/>
    <lineage>
        <taxon>Bacteria</taxon>
        <taxon>Pseudomonadati</taxon>
        <taxon>Planctomycetota</taxon>
        <taxon>Planctomycetia</taxon>
        <taxon>Planctomycetales</taxon>
        <taxon>Planctomycetaceae</taxon>
        <taxon>Schlesneria</taxon>
    </lineage>
</organism>
<name>A0A7C2JXF0_9PLAN</name>
<reference evidence="1" key="1">
    <citation type="journal article" date="2020" name="mSystems">
        <title>Genome- and Community-Level Interaction Insights into Carbon Utilization and Element Cycling Functions of Hydrothermarchaeota in Hydrothermal Sediment.</title>
        <authorList>
            <person name="Zhou Z."/>
            <person name="Liu Y."/>
            <person name="Xu W."/>
            <person name="Pan J."/>
            <person name="Luo Z.H."/>
            <person name="Li M."/>
        </authorList>
    </citation>
    <scope>NUCLEOTIDE SEQUENCE [LARGE SCALE GENOMIC DNA]</scope>
    <source>
        <strain evidence="1">SpSt-339</strain>
    </source>
</reference>
<accession>A0A7C2JXF0</accession>
<evidence type="ECO:0000313" key="1">
    <source>
        <dbReference type="EMBL" id="HEN14826.1"/>
    </source>
</evidence>
<dbReference type="EMBL" id="DSOK01000151">
    <property type="protein sequence ID" value="HEN14826.1"/>
    <property type="molecule type" value="Genomic_DNA"/>
</dbReference>
<protein>
    <submittedName>
        <fullName evidence="1">Uncharacterized protein</fullName>
    </submittedName>
</protein>
<sequence length="131" mass="14565">MFLPVVVPVTDPTRVQRLERALGHTLDLLQTVVERLDEKFGPGFLGDELAHLAAAGRNEQLATVIEGIDQAVRDGQSAAAARMIRSEFDVTWSEAHSAVGTWRQIPRHQRLRWLQLSRFIRDIEATSPAGG</sequence>